<dbReference type="Pfam" id="PF13620">
    <property type="entry name" value="CarboxypepD_reg"/>
    <property type="match status" value="1"/>
</dbReference>
<dbReference type="Gene3D" id="2.60.40.1120">
    <property type="entry name" value="Carboxypeptidase-like, regulatory domain"/>
    <property type="match status" value="1"/>
</dbReference>
<dbReference type="InterPro" id="IPR041700">
    <property type="entry name" value="OMP_b-brl_3"/>
</dbReference>
<dbReference type="PANTHER" id="PTHR40980:SF4">
    <property type="entry name" value="TONB-DEPENDENT RECEPTOR-LIKE BETA-BARREL DOMAIN-CONTAINING PROTEIN"/>
    <property type="match status" value="1"/>
</dbReference>
<keyword evidence="2" id="KW-0472">Membrane</keyword>
<gene>
    <name evidence="5" type="ORF">HQ43_03610</name>
</gene>
<reference evidence="5 6" key="1">
    <citation type="submission" date="2014-08" db="EMBL/GenBank/DDBJ databases">
        <title>Porphyromonas canoris strain:OH2762 Genome sequencing.</title>
        <authorList>
            <person name="Wallis C."/>
            <person name="Deusch O."/>
            <person name="O'Flynn C."/>
            <person name="Davis I."/>
            <person name="Jospin G."/>
            <person name="Darling A.E."/>
            <person name="Coil D.A."/>
            <person name="Alexiev A."/>
            <person name="Horsfall A."/>
            <person name="Kirkwood N."/>
            <person name="Harris S."/>
            <person name="Eisen J.A."/>
        </authorList>
    </citation>
    <scope>NUCLEOTIDE SEQUENCE [LARGE SCALE GENOMIC DNA]</scope>
    <source>
        <strain evidence="6">COT-108 OH2762</strain>
    </source>
</reference>
<evidence type="ECO:0000256" key="3">
    <source>
        <dbReference type="ARBA" id="ARBA00023237"/>
    </source>
</evidence>
<dbReference type="Gene3D" id="2.40.170.20">
    <property type="entry name" value="TonB-dependent receptor, beta-barrel domain"/>
    <property type="match status" value="1"/>
</dbReference>
<organism evidence="5 6">
    <name type="scientific">Porphyromonas canoris</name>
    <dbReference type="NCBI Taxonomy" id="36875"/>
    <lineage>
        <taxon>Bacteria</taxon>
        <taxon>Pseudomonadati</taxon>
        <taxon>Bacteroidota</taxon>
        <taxon>Bacteroidia</taxon>
        <taxon>Bacteroidales</taxon>
        <taxon>Porphyromonadaceae</taxon>
        <taxon>Porphyromonas</taxon>
    </lineage>
</organism>
<dbReference type="SUPFAM" id="SSF49464">
    <property type="entry name" value="Carboxypeptidase regulatory domain-like"/>
    <property type="match status" value="1"/>
</dbReference>
<accession>A0ABR4XMH7</accession>
<feature type="domain" description="Outer membrane protein beta-barrel" evidence="4">
    <location>
        <begin position="541"/>
        <end position="845"/>
    </location>
</feature>
<dbReference type="InterPro" id="IPR008969">
    <property type="entry name" value="CarboxyPept-like_regulatory"/>
</dbReference>
<evidence type="ECO:0000259" key="4">
    <source>
        <dbReference type="Pfam" id="PF14905"/>
    </source>
</evidence>
<dbReference type="Proteomes" id="UP000030101">
    <property type="component" value="Unassembled WGS sequence"/>
</dbReference>
<comment type="caution">
    <text evidence="5">The sequence shown here is derived from an EMBL/GenBank/DDBJ whole genome shotgun (WGS) entry which is preliminary data.</text>
</comment>
<dbReference type="Pfam" id="PF14905">
    <property type="entry name" value="OMP_b-brl_3"/>
    <property type="match status" value="1"/>
</dbReference>
<dbReference type="InterPro" id="IPR036942">
    <property type="entry name" value="Beta-barrel_TonB_sf"/>
</dbReference>
<name>A0ABR4XMH7_9PORP</name>
<comment type="subcellular location">
    <subcellularLocation>
        <location evidence="1">Cell outer membrane</location>
    </subcellularLocation>
</comment>
<evidence type="ECO:0000256" key="1">
    <source>
        <dbReference type="ARBA" id="ARBA00004442"/>
    </source>
</evidence>
<sequence length="868" mass="98027">MNKILTIYTLYPSIFKKNTTFELYVIQTKIFDMKKQIITILTLFVLLFTSVSAQNKTSLSQISGTVMDSQNAPIPYAEVFVGEVRDGEEKILQRTHTDLSARFSLSMAPGNYFFGVSHLGYKLYVSKITLLPNQDLDMGKITLQEDPTELQTVVVQGRSMTVKSTQTGFKVDVTKIREERNNALDLLAGLPNIFVRGEELFIPGKKQIILKIGNVVQRATPESLPRILKGYDARLIKSVEVLMQPPLKYDKDGNTAMIILSMESEFLNYVGGVVGTEIMTGEMQNSRYGGYASAFLNLGRFSFAVSPYSNRSETEFFENAVYYHPKSLHSINNPSTGERRNAGLNLNLQYDYSSLGNIGLHAELKRTGVENIFESTELFRNRETLHTDSTLNNHNIYRDTVPKYAVAAYWEHTLSPKGAKIWADLSYYSYTESRETDFGSKISYTPVSPDPGNPSFISRVQSPYFGYRDLDRVKTSGIASNIDLSIPLLPDNKWVLDAGFGAQISTTDNRRSHAHAYWKPANNPLAPYYPYADLDKSDAEEQRQKALFSVVERIYSPYFSTTFAVSDEVLLRLGAKLPYTSTATSLDNAGYKEGKGRMHLLPSAYIVYTPSRRHKFYYTLNSDIQRPQFDNLNPFEWKTTTFSVLFGNPDLKPQTAYRMDLGYTFRGVLSLAAQAQWERDIIASVTRIKDGVIYKTPMNAQQSRFLALKGSYYFDKLSWMTASLDAYYGGTLYTSHLPELQKSKQSVKWGVDGYLNFVFNKSRTFTGFLSGSYMGKRSTVIADIDPEYELSCGVTAFFFNRALSLSLAGLELLNSSYSGTAYVGDTKFEFDNNYSFPTLYLSVSYKFGKAKESSPGRKLSHKAVEQRF</sequence>
<keyword evidence="3" id="KW-0998">Cell outer membrane</keyword>
<dbReference type="EMBL" id="JQZV01000006">
    <property type="protein sequence ID" value="KGN92968.1"/>
    <property type="molecule type" value="Genomic_DNA"/>
</dbReference>
<evidence type="ECO:0000313" key="5">
    <source>
        <dbReference type="EMBL" id="KGN92968.1"/>
    </source>
</evidence>
<dbReference type="PANTHER" id="PTHR40980">
    <property type="entry name" value="PLUG DOMAIN-CONTAINING PROTEIN"/>
    <property type="match status" value="1"/>
</dbReference>
<protein>
    <recommendedName>
        <fullName evidence="4">Outer membrane protein beta-barrel domain-containing protein</fullName>
    </recommendedName>
</protein>
<evidence type="ECO:0000256" key="2">
    <source>
        <dbReference type="ARBA" id="ARBA00023136"/>
    </source>
</evidence>
<evidence type="ECO:0000313" key="6">
    <source>
        <dbReference type="Proteomes" id="UP000030101"/>
    </source>
</evidence>
<dbReference type="SUPFAM" id="SSF56935">
    <property type="entry name" value="Porins"/>
    <property type="match status" value="1"/>
</dbReference>
<proteinExistence type="predicted"/>
<keyword evidence="6" id="KW-1185">Reference proteome</keyword>